<dbReference type="eggNOG" id="arCOG00910">
    <property type="taxonomic scope" value="Archaea"/>
</dbReference>
<dbReference type="HOGENOM" id="CLU_074702_1_0_2"/>
<keyword evidence="2" id="KW-1185">Reference proteome</keyword>
<dbReference type="Gene3D" id="3.40.50.150">
    <property type="entry name" value="Vaccinia Virus protein VP39"/>
    <property type="match status" value="1"/>
</dbReference>
<dbReference type="OrthoDB" id="31271at2157"/>
<dbReference type="AlphaFoldDB" id="C9RG24"/>
<protein>
    <submittedName>
        <fullName evidence="1">Methyltransferase small</fullName>
    </submittedName>
</protein>
<accession>C9RG24</accession>
<dbReference type="PANTHER" id="PTHR23290:SF0">
    <property type="entry name" value="RRNA N6-ADENOSINE-METHYLTRANSFERASE METTL5"/>
    <property type="match status" value="1"/>
</dbReference>
<dbReference type="InterPro" id="IPR051720">
    <property type="entry name" value="rRNA_MeTrfase/Polyamine_Synth"/>
</dbReference>
<dbReference type="KEGG" id="mvu:Metvu_0667"/>
<name>C9RG24_METVM</name>
<dbReference type="Pfam" id="PF06325">
    <property type="entry name" value="PrmA"/>
    <property type="match status" value="1"/>
</dbReference>
<evidence type="ECO:0000313" key="2">
    <source>
        <dbReference type="Proteomes" id="UP000002063"/>
    </source>
</evidence>
<dbReference type="GO" id="GO:0008168">
    <property type="term" value="F:methyltransferase activity"/>
    <property type="evidence" value="ECO:0007669"/>
    <property type="project" value="UniProtKB-KW"/>
</dbReference>
<dbReference type="InterPro" id="IPR029063">
    <property type="entry name" value="SAM-dependent_MTases_sf"/>
</dbReference>
<evidence type="ECO:0000313" key="1">
    <source>
        <dbReference type="EMBL" id="ACX72526.1"/>
    </source>
</evidence>
<dbReference type="CDD" id="cd02440">
    <property type="entry name" value="AdoMet_MTases"/>
    <property type="match status" value="1"/>
</dbReference>
<sequence>MLKRKHLEMILDSLKRHPNPKIELEQYTIDGKLAGDILYFAINDFYGNVVIDLGCGTGKLAIGSKLLGAKRAIGIDIDKESIKVAKENAKKVNADVEFYCKDIREIDRQFINEKLKEDKYLKKIIIQNPPFGAQKKQADRIFVDKALEIGDVVYTIHNKPTKNFIKNYIESKGGEITHEYEASFKIPATYSFHKKKVVNIPVIIFRIENKSKNKDND</sequence>
<dbReference type="GO" id="GO:0032259">
    <property type="term" value="P:methylation"/>
    <property type="evidence" value="ECO:0007669"/>
    <property type="project" value="UniProtKB-KW"/>
</dbReference>
<dbReference type="GeneID" id="8513004"/>
<dbReference type="EMBL" id="CP001787">
    <property type="protein sequence ID" value="ACX72526.1"/>
    <property type="molecule type" value="Genomic_DNA"/>
</dbReference>
<dbReference type="SUPFAM" id="SSF53335">
    <property type="entry name" value="S-adenosyl-L-methionine-dependent methyltransferases"/>
    <property type="match status" value="1"/>
</dbReference>
<reference evidence="1" key="1">
    <citation type="submission" date="2009-10" db="EMBL/GenBank/DDBJ databases">
        <title>Complete sequence of chromosome of Methanocaldococcus vulcanius M7.</title>
        <authorList>
            <consortium name="US DOE Joint Genome Institute"/>
            <person name="Lucas S."/>
            <person name="Copeland A."/>
            <person name="Lapidus A."/>
            <person name="Glavina del Rio T."/>
            <person name="Dalin E."/>
            <person name="Tice H."/>
            <person name="Bruce D."/>
            <person name="Goodwin L."/>
            <person name="Pitluck S."/>
            <person name="Lcollab F.I."/>
            <person name="Brettin T."/>
            <person name="Detter J.C."/>
            <person name="Han C."/>
            <person name="Tapia R."/>
            <person name="Kuske C.R."/>
            <person name="Schmutz J."/>
            <person name="Larimer F."/>
            <person name="Land M."/>
            <person name="Hauser L."/>
            <person name="Kyrpides N."/>
            <person name="Ovchinikova G."/>
            <person name="Sieprawska-Lupa M."/>
            <person name="Whitman W.B."/>
            <person name="Woyke T."/>
        </authorList>
    </citation>
    <scope>NUCLEOTIDE SEQUENCE [LARGE SCALE GENOMIC DNA]</scope>
    <source>
        <strain evidence="1">M7</strain>
    </source>
</reference>
<dbReference type="STRING" id="579137.Metvu_0667"/>
<keyword evidence="1" id="KW-0808">Transferase</keyword>
<dbReference type="RefSeq" id="WP_015732747.1">
    <property type="nucleotide sequence ID" value="NC_013407.1"/>
</dbReference>
<keyword evidence="1" id="KW-0489">Methyltransferase</keyword>
<organism evidence="1 2">
    <name type="scientific">Methanocaldococcus vulcanius (strain ATCC 700851 / DSM 12094 / M7)</name>
    <name type="common">Methanococcus vulcanius</name>
    <dbReference type="NCBI Taxonomy" id="579137"/>
    <lineage>
        <taxon>Archaea</taxon>
        <taxon>Methanobacteriati</taxon>
        <taxon>Methanobacteriota</taxon>
        <taxon>Methanomada group</taxon>
        <taxon>Methanococci</taxon>
        <taxon>Methanococcales</taxon>
        <taxon>Methanocaldococcaceae</taxon>
        <taxon>Methanocaldococcus</taxon>
    </lineage>
</organism>
<dbReference type="PANTHER" id="PTHR23290">
    <property type="entry name" value="RRNA N6-ADENOSINE-METHYLTRANSFERASE METTL5"/>
    <property type="match status" value="1"/>
</dbReference>
<proteinExistence type="predicted"/>
<gene>
    <name evidence="1" type="ordered locus">Metvu_0667</name>
</gene>
<dbReference type="Proteomes" id="UP000002063">
    <property type="component" value="Chromosome"/>
</dbReference>